<feature type="chain" id="PRO_5005291707" evidence="1">
    <location>
        <begin position="21"/>
        <end position="255"/>
    </location>
</feature>
<keyword evidence="1" id="KW-0732">Signal</keyword>
<dbReference type="RefSeq" id="WP_059150963.1">
    <property type="nucleotide sequence ID" value="NZ_KQ130453.1"/>
</dbReference>
<sequence length="255" mass="26779">MRKFLLPLAAVMAVPLSAQAAPPQPSATPVHARLTLCRPGPSVPSQFPDLRPGRTAQCPYAANDLAQRIANLLQRGLGEGFNVVSVYSAFGLPAMTTSYDSPRIAAYAMTATGGDGWKIHLTVNEAAYPLDDTLPAAFVPGENPTRLAPLEAFDVDASIAIFPKEGAAGPDGCITAAWLGAFATAAGWKDQTAMSAMFVTDAGPGYPRYAGPAGRLLTFLLNRQEGQVPSKHDMETSCVTSVRISIPPKDKPAGQ</sequence>
<dbReference type="EMBL" id="JACU01000004">
    <property type="protein sequence ID" value="KMS56623.1"/>
    <property type="molecule type" value="Genomic_DNA"/>
</dbReference>
<evidence type="ECO:0000313" key="2">
    <source>
        <dbReference type="EMBL" id="KMS56623.1"/>
    </source>
</evidence>
<organism evidence="2 3">
    <name type="scientific">Novosphingobium barchaimii LL02</name>
    <dbReference type="NCBI Taxonomy" id="1114963"/>
    <lineage>
        <taxon>Bacteria</taxon>
        <taxon>Pseudomonadati</taxon>
        <taxon>Pseudomonadota</taxon>
        <taxon>Alphaproteobacteria</taxon>
        <taxon>Sphingomonadales</taxon>
        <taxon>Sphingomonadaceae</taxon>
        <taxon>Novosphingobium</taxon>
    </lineage>
</organism>
<dbReference type="AlphaFoldDB" id="A0A0J7XZI7"/>
<dbReference type="OrthoDB" id="9848736at2"/>
<accession>A0A0J7XZI7</accession>
<comment type="caution">
    <text evidence="2">The sequence shown here is derived from an EMBL/GenBank/DDBJ whole genome shotgun (WGS) entry which is preliminary data.</text>
</comment>
<protein>
    <submittedName>
        <fullName evidence="2">Uncharacterized protein</fullName>
    </submittedName>
</protein>
<evidence type="ECO:0000256" key="1">
    <source>
        <dbReference type="SAM" id="SignalP"/>
    </source>
</evidence>
<feature type="signal peptide" evidence="1">
    <location>
        <begin position="1"/>
        <end position="20"/>
    </location>
</feature>
<reference evidence="2 3" key="1">
    <citation type="journal article" date="2015" name="G3 (Bethesda)">
        <title>Insights into Ongoing Evolution of the Hexachlorocyclohexane Catabolic Pathway from Comparative Genomics of Ten Sphingomonadaceae Strains.</title>
        <authorList>
            <person name="Pearce S.L."/>
            <person name="Oakeshott J.G."/>
            <person name="Pandey G."/>
        </authorList>
    </citation>
    <scope>NUCLEOTIDE SEQUENCE [LARGE SCALE GENOMIC DNA]</scope>
    <source>
        <strain evidence="2 3">LL02</strain>
    </source>
</reference>
<dbReference type="Proteomes" id="UP000052268">
    <property type="component" value="Unassembled WGS sequence"/>
</dbReference>
<dbReference type="PATRIC" id="fig|1114963.3.peg.1616"/>
<proteinExistence type="predicted"/>
<keyword evidence="3" id="KW-1185">Reference proteome</keyword>
<gene>
    <name evidence="2" type="ORF">V474_14025</name>
</gene>
<name>A0A0J7XZI7_9SPHN</name>
<evidence type="ECO:0000313" key="3">
    <source>
        <dbReference type="Proteomes" id="UP000052268"/>
    </source>
</evidence>